<keyword evidence="2" id="KW-1185">Reference proteome</keyword>
<organism evidence="1 2">
    <name type="scientific">Chishuiella changwenlii</name>
    <dbReference type="NCBI Taxonomy" id="1434701"/>
    <lineage>
        <taxon>Bacteria</taxon>
        <taxon>Pseudomonadati</taxon>
        <taxon>Bacteroidota</taxon>
        <taxon>Flavobacteriia</taxon>
        <taxon>Flavobacteriales</taxon>
        <taxon>Weeksellaceae</taxon>
        <taxon>Chishuiella</taxon>
    </lineage>
</organism>
<protein>
    <submittedName>
        <fullName evidence="1">Uncharacterized protein</fullName>
    </submittedName>
</protein>
<evidence type="ECO:0000313" key="2">
    <source>
        <dbReference type="Proteomes" id="UP000650994"/>
    </source>
</evidence>
<sequence length="44" mass="5249">MRVTSVFLFNKIIKMPNFIETNYTHEIFINFAIKLINSPNLRGY</sequence>
<reference evidence="2" key="1">
    <citation type="journal article" date="2019" name="Int. J. Syst. Evol. Microbiol.">
        <title>The Global Catalogue of Microorganisms (GCM) 10K type strain sequencing project: providing services to taxonomists for standard genome sequencing and annotation.</title>
        <authorList>
            <consortium name="The Broad Institute Genomics Platform"/>
            <consortium name="The Broad Institute Genome Sequencing Center for Infectious Disease"/>
            <person name="Wu L."/>
            <person name="Ma J."/>
        </authorList>
    </citation>
    <scope>NUCLEOTIDE SEQUENCE [LARGE SCALE GENOMIC DNA]</scope>
    <source>
        <strain evidence="2">CGMCC 1.12707</strain>
    </source>
</reference>
<gene>
    <name evidence="1" type="ORF">GCM10010984_05430</name>
</gene>
<dbReference type="EMBL" id="BMFL01000003">
    <property type="protein sequence ID" value="GGE90608.1"/>
    <property type="molecule type" value="Genomic_DNA"/>
</dbReference>
<proteinExistence type="predicted"/>
<evidence type="ECO:0000313" key="1">
    <source>
        <dbReference type="EMBL" id="GGE90608.1"/>
    </source>
</evidence>
<dbReference type="Proteomes" id="UP000650994">
    <property type="component" value="Unassembled WGS sequence"/>
</dbReference>
<comment type="caution">
    <text evidence="1">The sequence shown here is derived from an EMBL/GenBank/DDBJ whole genome shotgun (WGS) entry which is preliminary data.</text>
</comment>
<name>A0ABQ1TD05_9FLAO</name>
<accession>A0ABQ1TD05</accession>